<protein>
    <recommendedName>
        <fullName evidence="2">histidine kinase</fullName>
        <ecNumber evidence="2">2.7.13.3</ecNumber>
    </recommendedName>
</protein>
<feature type="transmembrane region" description="Helical" evidence="9">
    <location>
        <begin position="193"/>
        <end position="211"/>
    </location>
</feature>
<dbReference type="AlphaFoldDB" id="A0A1H6CV31"/>
<dbReference type="GO" id="GO:0005524">
    <property type="term" value="F:ATP binding"/>
    <property type="evidence" value="ECO:0007669"/>
    <property type="project" value="UniProtKB-KW"/>
</dbReference>
<dbReference type="GO" id="GO:0016020">
    <property type="term" value="C:membrane"/>
    <property type="evidence" value="ECO:0007669"/>
    <property type="project" value="InterPro"/>
</dbReference>
<keyword evidence="7" id="KW-0067">ATP-binding</keyword>
<feature type="transmembrane region" description="Helical" evidence="9">
    <location>
        <begin position="223"/>
        <end position="247"/>
    </location>
</feature>
<keyword evidence="3" id="KW-0597">Phosphoprotein</keyword>
<evidence type="ECO:0000256" key="8">
    <source>
        <dbReference type="ARBA" id="ARBA00023012"/>
    </source>
</evidence>
<dbReference type="InterPro" id="IPR050482">
    <property type="entry name" value="Sensor_HK_TwoCompSys"/>
</dbReference>
<dbReference type="EMBL" id="FNVT01000004">
    <property type="protein sequence ID" value="SEG76553.1"/>
    <property type="molecule type" value="Genomic_DNA"/>
</dbReference>
<dbReference type="PANTHER" id="PTHR24421">
    <property type="entry name" value="NITRATE/NITRITE SENSOR PROTEIN NARX-RELATED"/>
    <property type="match status" value="1"/>
</dbReference>
<keyword evidence="6 11" id="KW-0418">Kinase</keyword>
<dbReference type="Gene3D" id="3.30.565.10">
    <property type="entry name" value="Histidine kinase-like ATPase, C-terminal domain"/>
    <property type="match status" value="1"/>
</dbReference>
<feature type="transmembrane region" description="Helical" evidence="9">
    <location>
        <begin position="84"/>
        <end position="106"/>
    </location>
</feature>
<dbReference type="GO" id="GO:0000155">
    <property type="term" value="F:phosphorelay sensor kinase activity"/>
    <property type="evidence" value="ECO:0007669"/>
    <property type="project" value="InterPro"/>
</dbReference>
<organism evidence="11 12">
    <name type="scientific">Nonomuraea solani</name>
    <dbReference type="NCBI Taxonomy" id="1144553"/>
    <lineage>
        <taxon>Bacteria</taxon>
        <taxon>Bacillati</taxon>
        <taxon>Actinomycetota</taxon>
        <taxon>Actinomycetes</taxon>
        <taxon>Streptosporangiales</taxon>
        <taxon>Streptosporangiaceae</taxon>
        <taxon>Nonomuraea</taxon>
    </lineage>
</organism>
<dbReference type="Proteomes" id="UP000236732">
    <property type="component" value="Unassembled WGS sequence"/>
</dbReference>
<dbReference type="Pfam" id="PF07730">
    <property type="entry name" value="HisKA_3"/>
    <property type="match status" value="1"/>
</dbReference>
<feature type="domain" description="Signal transduction histidine kinase subgroup 3 dimerisation and phosphoacceptor" evidence="10">
    <location>
        <begin position="268"/>
        <end position="319"/>
    </location>
</feature>
<reference evidence="11 12" key="1">
    <citation type="submission" date="2016-10" db="EMBL/GenBank/DDBJ databases">
        <authorList>
            <person name="de Groot N.N."/>
        </authorList>
    </citation>
    <scope>NUCLEOTIDE SEQUENCE [LARGE SCALE GENOMIC DNA]</scope>
    <source>
        <strain evidence="11 12">CGMCC 4.7037</strain>
    </source>
</reference>
<keyword evidence="5" id="KW-0547">Nucleotide-binding</keyword>
<evidence type="ECO:0000256" key="5">
    <source>
        <dbReference type="ARBA" id="ARBA00022741"/>
    </source>
</evidence>
<accession>A0A1H6CV31</accession>
<evidence type="ECO:0000313" key="11">
    <source>
        <dbReference type="EMBL" id="SEG76553.1"/>
    </source>
</evidence>
<feature type="transmembrane region" description="Helical" evidence="9">
    <location>
        <begin position="159"/>
        <end position="181"/>
    </location>
</feature>
<evidence type="ECO:0000256" key="3">
    <source>
        <dbReference type="ARBA" id="ARBA00022553"/>
    </source>
</evidence>
<proteinExistence type="predicted"/>
<dbReference type="RefSeq" id="WP_103956922.1">
    <property type="nucleotide sequence ID" value="NZ_FNVT01000004.1"/>
</dbReference>
<keyword evidence="9" id="KW-1133">Transmembrane helix</keyword>
<evidence type="ECO:0000256" key="9">
    <source>
        <dbReference type="SAM" id="Phobius"/>
    </source>
</evidence>
<dbReference type="CDD" id="cd16917">
    <property type="entry name" value="HATPase_UhpB-NarQ-NarX-like"/>
    <property type="match status" value="1"/>
</dbReference>
<evidence type="ECO:0000256" key="4">
    <source>
        <dbReference type="ARBA" id="ARBA00022679"/>
    </source>
</evidence>
<keyword evidence="8" id="KW-0902">Two-component regulatory system</keyword>
<gene>
    <name evidence="11" type="ORF">SAMN05444920_104394</name>
</gene>
<sequence length="462" mass="48110">MRAPITILAATLALVGTVAMLDAEFVVTKVPLLLMGYAVGASAVATGLWARARWPDSAVGTLLAWSGVMFLATGIAYYTTAASFVVAAMASAVQIGLLGHVMLVLPHERADTPAVRRVVALAYAVPLSSGVAWIVYGGVPGDGCPCLGQALGWGGGRVPVSLLALALVAGYAVALVVAVCSRWARLPRQERDSAVTFSGLLLMLLIIGHEVSNLLQSGGIAAYFQGGLLDSLVVLGFIAWPLGYRVALGRRETARRMAAFIDAGDEARRRIERDLHDGAQQRLVNVRLLLGLARDEPVRLDQAITELGVALEELRGLARGAFPAVLTEAGLGAALRSLAERAALPVRLRIELPVRPMPQVERTAYFVAAEALANAGRHASASLVRIDARLDRGRLIVEVADDGCGGAVPAGGLRGLADRVAACGGDLMLDSPPGGGTTVRALLPAEIPQHGQDPPVVGDVVG</sequence>
<feature type="transmembrane region" description="Helical" evidence="9">
    <location>
        <begin position="57"/>
        <end position="78"/>
    </location>
</feature>
<dbReference type="InterPro" id="IPR036890">
    <property type="entry name" value="HATPase_C_sf"/>
</dbReference>
<dbReference type="SUPFAM" id="SSF55874">
    <property type="entry name" value="ATPase domain of HSP90 chaperone/DNA topoisomerase II/histidine kinase"/>
    <property type="match status" value="1"/>
</dbReference>
<keyword evidence="9" id="KW-0472">Membrane</keyword>
<keyword evidence="4" id="KW-0808">Transferase</keyword>
<evidence type="ECO:0000313" key="12">
    <source>
        <dbReference type="Proteomes" id="UP000236732"/>
    </source>
</evidence>
<feature type="transmembrane region" description="Helical" evidence="9">
    <location>
        <begin position="118"/>
        <end position="139"/>
    </location>
</feature>
<evidence type="ECO:0000256" key="2">
    <source>
        <dbReference type="ARBA" id="ARBA00012438"/>
    </source>
</evidence>
<dbReference type="OrthoDB" id="5241729at2"/>
<evidence type="ECO:0000259" key="10">
    <source>
        <dbReference type="Pfam" id="PF07730"/>
    </source>
</evidence>
<evidence type="ECO:0000256" key="7">
    <source>
        <dbReference type="ARBA" id="ARBA00022840"/>
    </source>
</evidence>
<dbReference type="Gene3D" id="1.20.5.1930">
    <property type="match status" value="1"/>
</dbReference>
<name>A0A1H6CV31_9ACTN</name>
<dbReference type="PANTHER" id="PTHR24421:SF10">
    <property type="entry name" value="NITRATE_NITRITE SENSOR PROTEIN NARQ"/>
    <property type="match status" value="1"/>
</dbReference>
<dbReference type="InterPro" id="IPR011712">
    <property type="entry name" value="Sig_transdc_His_kin_sub3_dim/P"/>
</dbReference>
<feature type="transmembrane region" description="Helical" evidence="9">
    <location>
        <begin position="30"/>
        <end position="50"/>
    </location>
</feature>
<dbReference type="EC" id="2.7.13.3" evidence="2"/>
<keyword evidence="9" id="KW-0812">Transmembrane</keyword>
<evidence type="ECO:0000256" key="6">
    <source>
        <dbReference type="ARBA" id="ARBA00022777"/>
    </source>
</evidence>
<comment type="catalytic activity">
    <reaction evidence="1">
        <text>ATP + protein L-histidine = ADP + protein N-phospho-L-histidine.</text>
        <dbReference type="EC" id="2.7.13.3"/>
    </reaction>
</comment>
<evidence type="ECO:0000256" key="1">
    <source>
        <dbReference type="ARBA" id="ARBA00000085"/>
    </source>
</evidence>
<keyword evidence="12" id="KW-1185">Reference proteome</keyword>
<dbReference type="GO" id="GO:0046983">
    <property type="term" value="F:protein dimerization activity"/>
    <property type="evidence" value="ECO:0007669"/>
    <property type="project" value="InterPro"/>
</dbReference>